<sequence length="92" mass="10195">AHTFAQWFIPQLRVREFEKAIVNILAPIEKIRNETLGAIWALQEVAKATANVVTQNRMALDVPLASRGGVWTVVNTSCAYVDQSGRISTDLN</sequence>
<evidence type="ECO:0000313" key="2">
    <source>
        <dbReference type="EMBL" id="NWU58389.1"/>
    </source>
</evidence>
<comment type="caution">
    <text evidence="2">The sequence shown here is derived from an EMBL/GenBank/DDBJ whole genome shotgun (WGS) entry which is preliminary data.</text>
</comment>
<evidence type="ECO:0000313" key="3">
    <source>
        <dbReference type="Proteomes" id="UP000586671"/>
    </source>
</evidence>
<name>A0A7K5XZB2_9CHAR</name>
<dbReference type="Gene3D" id="1.10.287.210">
    <property type="match status" value="1"/>
</dbReference>
<dbReference type="AlphaFoldDB" id="A0A7K5XZB2"/>
<feature type="non-terminal residue" evidence="2">
    <location>
        <position position="92"/>
    </location>
</feature>
<keyword evidence="1" id="KW-1015">Disulfide bond</keyword>
<gene>
    <name evidence="2" type="primary">Ervv2</name>
    <name evidence="2" type="ORF">DROARD_R14968</name>
</gene>
<proteinExistence type="predicted"/>
<dbReference type="EMBL" id="VYZM01021160">
    <property type="protein sequence ID" value="NWU58389.1"/>
    <property type="molecule type" value="Genomic_DNA"/>
</dbReference>
<feature type="non-terminal residue" evidence="2">
    <location>
        <position position="1"/>
    </location>
</feature>
<protein>
    <submittedName>
        <fullName evidence="2">ERVV2 protein</fullName>
    </submittedName>
</protein>
<dbReference type="SUPFAM" id="SSF58069">
    <property type="entry name" value="Virus ectodomain"/>
    <property type="match status" value="1"/>
</dbReference>
<accession>A0A7K5XZB2</accession>
<dbReference type="InterPro" id="IPR018154">
    <property type="entry name" value="TLV/ENV_coat_polyprotein"/>
</dbReference>
<dbReference type="PANTHER" id="PTHR10424:SF73">
    <property type="entry name" value="ENDOGENOUS RETROVIRUS GROUP FC1 ENV POLYPROTEIN-RELATED"/>
    <property type="match status" value="1"/>
</dbReference>
<dbReference type="PANTHER" id="PTHR10424">
    <property type="entry name" value="VIRAL ENVELOPE PROTEIN"/>
    <property type="match status" value="1"/>
</dbReference>
<evidence type="ECO:0000256" key="1">
    <source>
        <dbReference type="ARBA" id="ARBA00023157"/>
    </source>
</evidence>
<keyword evidence="3" id="KW-1185">Reference proteome</keyword>
<reference evidence="2 3" key="1">
    <citation type="submission" date="2019-09" db="EMBL/GenBank/DDBJ databases">
        <title>Bird 10,000 Genomes (B10K) Project - Family phase.</title>
        <authorList>
            <person name="Zhang G."/>
        </authorList>
    </citation>
    <scope>NUCLEOTIDE SEQUENCE [LARGE SCALE GENOMIC DNA]</scope>
    <source>
        <strain evidence="2">B10K-DU-012-55</strain>
        <tissue evidence="2">Muscle</tissue>
    </source>
</reference>
<organism evidence="2 3">
    <name type="scientific">Dromas ardeola</name>
    <dbReference type="NCBI Taxonomy" id="458190"/>
    <lineage>
        <taxon>Eukaryota</taxon>
        <taxon>Metazoa</taxon>
        <taxon>Chordata</taxon>
        <taxon>Craniata</taxon>
        <taxon>Vertebrata</taxon>
        <taxon>Euteleostomi</taxon>
        <taxon>Archelosauria</taxon>
        <taxon>Archosauria</taxon>
        <taxon>Dinosauria</taxon>
        <taxon>Saurischia</taxon>
        <taxon>Theropoda</taxon>
        <taxon>Coelurosauria</taxon>
        <taxon>Aves</taxon>
        <taxon>Neognathae</taxon>
        <taxon>Neoaves</taxon>
        <taxon>Charadriiformes</taxon>
        <taxon>Dromadidae</taxon>
        <taxon>Dromas</taxon>
    </lineage>
</organism>
<dbReference type="Proteomes" id="UP000586671">
    <property type="component" value="Unassembled WGS sequence"/>
</dbReference>